<protein>
    <submittedName>
        <fullName evidence="4">Uncharacterized protein LOC127142195</fullName>
    </submittedName>
</protein>
<feature type="domain" description="Ig-like" evidence="3">
    <location>
        <begin position="37"/>
        <end position="141"/>
    </location>
</feature>
<dbReference type="InterPro" id="IPR013106">
    <property type="entry name" value="Ig_V-set"/>
</dbReference>
<name>A0AAV1GL94_XYRNO</name>
<dbReference type="Gene3D" id="2.60.40.10">
    <property type="entry name" value="Immunoglobulins"/>
    <property type="match status" value="2"/>
</dbReference>
<dbReference type="PROSITE" id="PS50835">
    <property type="entry name" value="IG_LIKE"/>
    <property type="match status" value="2"/>
</dbReference>
<evidence type="ECO:0000256" key="2">
    <source>
        <dbReference type="ARBA" id="ARBA00022859"/>
    </source>
</evidence>
<accession>A0AAV1GL94</accession>
<dbReference type="SMART" id="SM00409">
    <property type="entry name" value="IG"/>
    <property type="match status" value="2"/>
</dbReference>
<sequence>MKKEESEQRLSQKNNIMIVFLWISFNLILVSGSSDGKEVIQKPERIFSNQGQSVGLTCRHEIDNYDRILWYKQVENKEMQFLGYMYSVGYPEDEKKMDITGGARKSQNCTLTILKVDLNSSAVYFCAASLHSRSSYSDNITQTPGDIFTKTGNPAKMTCRHTVSSFNRILWYKQLKRKEMQFLGNMVGGSAKPEDETVKIEGNANANKNCTLTILAVDLNSSAVYFCAASIHNASYLCFSIQKPSDVVFSSSLCHSSPHLYQSAVTVFFSSP</sequence>
<dbReference type="Proteomes" id="UP001178508">
    <property type="component" value="Chromosome 15"/>
</dbReference>
<organism evidence="4 5">
    <name type="scientific">Xyrichtys novacula</name>
    <name type="common">Pearly razorfish</name>
    <name type="synonym">Hemipteronotus novacula</name>
    <dbReference type="NCBI Taxonomy" id="13765"/>
    <lineage>
        <taxon>Eukaryota</taxon>
        <taxon>Metazoa</taxon>
        <taxon>Chordata</taxon>
        <taxon>Craniata</taxon>
        <taxon>Vertebrata</taxon>
        <taxon>Euteleostomi</taxon>
        <taxon>Actinopterygii</taxon>
        <taxon>Neopterygii</taxon>
        <taxon>Teleostei</taxon>
        <taxon>Neoteleostei</taxon>
        <taxon>Acanthomorphata</taxon>
        <taxon>Eupercaria</taxon>
        <taxon>Labriformes</taxon>
        <taxon>Labridae</taxon>
        <taxon>Xyrichtys</taxon>
    </lineage>
</organism>
<dbReference type="SUPFAM" id="SSF48726">
    <property type="entry name" value="Immunoglobulin"/>
    <property type="match status" value="2"/>
</dbReference>
<dbReference type="GO" id="GO:0007166">
    <property type="term" value="P:cell surface receptor signaling pathway"/>
    <property type="evidence" value="ECO:0007669"/>
    <property type="project" value="TreeGrafter"/>
</dbReference>
<dbReference type="GO" id="GO:0005886">
    <property type="term" value="C:plasma membrane"/>
    <property type="evidence" value="ECO:0007669"/>
    <property type="project" value="TreeGrafter"/>
</dbReference>
<proteinExistence type="predicted"/>
<dbReference type="EMBL" id="OY660878">
    <property type="protein sequence ID" value="CAJ1074721.1"/>
    <property type="molecule type" value="Genomic_DNA"/>
</dbReference>
<evidence type="ECO:0000313" key="4">
    <source>
        <dbReference type="EMBL" id="CAJ1074721.1"/>
    </source>
</evidence>
<evidence type="ECO:0000259" key="3">
    <source>
        <dbReference type="PROSITE" id="PS50835"/>
    </source>
</evidence>
<keyword evidence="1" id="KW-0732">Signal</keyword>
<dbReference type="SMART" id="SM00408">
    <property type="entry name" value="IGc2"/>
    <property type="match status" value="2"/>
</dbReference>
<evidence type="ECO:0000313" key="5">
    <source>
        <dbReference type="Proteomes" id="UP001178508"/>
    </source>
</evidence>
<dbReference type="AlphaFoldDB" id="A0AAV1GL94"/>
<dbReference type="PANTHER" id="PTHR23268:SF102">
    <property type="entry name" value="IMMUNOGLOBULIN V-SET DOMAIN-CONTAINING PROTEIN"/>
    <property type="match status" value="1"/>
</dbReference>
<dbReference type="InterPro" id="IPR036179">
    <property type="entry name" value="Ig-like_dom_sf"/>
</dbReference>
<dbReference type="GO" id="GO:0002376">
    <property type="term" value="P:immune system process"/>
    <property type="evidence" value="ECO:0007669"/>
    <property type="project" value="UniProtKB-KW"/>
</dbReference>
<dbReference type="InterPro" id="IPR013783">
    <property type="entry name" value="Ig-like_fold"/>
</dbReference>
<gene>
    <name evidence="4" type="ORF">XNOV1_A038304</name>
</gene>
<feature type="domain" description="Ig-like" evidence="3">
    <location>
        <begin position="152"/>
        <end position="230"/>
    </location>
</feature>
<keyword evidence="2" id="KW-0391">Immunity</keyword>
<dbReference type="InterPro" id="IPR007110">
    <property type="entry name" value="Ig-like_dom"/>
</dbReference>
<reference evidence="4" key="1">
    <citation type="submission" date="2023-08" db="EMBL/GenBank/DDBJ databases">
        <authorList>
            <person name="Alioto T."/>
            <person name="Alioto T."/>
            <person name="Gomez Garrido J."/>
        </authorList>
    </citation>
    <scope>NUCLEOTIDE SEQUENCE</scope>
</reference>
<evidence type="ECO:0000256" key="1">
    <source>
        <dbReference type="ARBA" id="ARBA00022729"/>
    </source>
</evidence>
<dbReference type="InterPro" id="IPR003599">
    <property type="entry name" value="Ig_sub"/>
</dbReference>
<dbReference type="InterPro" id="IPR050413">
    <property type="entry name" value="TCR_beta_variable"/>
</dbReference>
<dbReference type="SMART" id="SM00406">
    <property type="entry name" value="IGv"/>
    <property type="match status" value="2"/>
</dbReference>
<dbReference type="InterPro" id="IPR003598">
    <property type="entry name" value="Ig_sub2"/>
</dbReference>
<dbReference type="Pfam" id="PF07686">
    <property type="entry name" value="V-set"/>
    <property type="match status" value="2"/>
</dbReference>
<dbReference type="PANTHER" id="PTHR23268">
    <property type="entry name" value="T-CELL RECEPTOR BETA CHAIN"/>
    <property type="match status" value="1"/>
</dbReference>
<keyword evidence="5" id="KW-1185">Reference proteome</keyword>